<sequence length="59" mass="7173">MWNYEVRQRIGKSKILPQWEVWFESKTGWGVYKFVNTEEEGHRLVKQLWEDKGITDDNS</sequence>
<accession>A0A0F9FM88</accession>
<gene>
    <name evidence="1" type="ORF">LCGC14_1935430</name>
</gene>
<dbReference type="AlphaFoldDB" id="A0A0F9FM88"/>
<organism evidence="1">
    <name type="scientific">marine sediment metagenome</name>
    <dbReference type="NCBI Taxonomy" id="412755"/>
    <lineage>
        <taxon>unclassified sequences</taxon>
        <taxon>metagenomes</taxon>
        <taxon>ecological metagenomes</taxon>
    </lineage>
</organism>
<reference evidence="1" key="1">
    <citation type="journal article" date="2015" name="Nature">
        <title>Complex archaea that bridge the gap between prokaryotes and eukaryotes.</title>
        <authorList>
            <person name="Spang A."/>
            <person name="Saw J.H."/>
            <person name="Jorgensen S.L."/>
            <person name="Zaremba-Niedzwiedzka K."/>
            <person name="Martijn J."/>
            <person name="Lind A.E."/>
            <person name="van Eijk R."/>
            <person name="Schleper C."/>
            <person name="Guy L."/>
            <person name="Ettema T.J."/>
        </authorList>
    </citation>
    <scope>NUCLEOTIDE SEQUENCE</scope>
</reference>
<name>A0A0F9FM88_9ZZZZ</name>
<evidence type="ECO:0000313" key="1">
    <source>
        <dbReference type="EMBL" id="KKL87368.1"/>
    </source>
</evidence>
<comment type="caution">
    <text evidence="1">The sequence shown here is derived from an EMBL/GenBank/DDBJ whole genome shotgun (WGS) entry which is preliminary data.</text>
</comment>
<dbReference type="EMBL" id="LAZR01020853">
    <property type="protein sequence ID" value="KKL87368.1"/>
    <property type="molecule type" value="Genomic_DNA"/>
</dbReference>
<protein>
    <submittedName>
        <fullName evidence="1">Uncharacterized protein</fullName>
    </submittedName>
</protein>
<proteinExistence type="predicted"/>